<name>A0A2W5MW23_ANCNO</name>
<organism evidence="1 2">
    <name type="scientific">Ancylobacter novellus</name>
    <name type="common">Thiobacillus novellus</name>
    <dbReference type="NCBI Taxonomy" id="921"/>
    <lineage>
        <taxon>Bacteria</taxon>
        <taxon>Pseudomonadati</taxon>
        <taxon>Pseudomonadota</taxon>
        <taxon>Alphaproteobacteria</taxon>
        <taxon>Hyphomicrobiales</taxon>
        <taxon>Xanthobacteraceae</taxon>
        <taxon>Ancylobacter</taxon>
    </lineage>
</organism>
<evidence type="ECO:0000313" key="2">
    <source>
        <dbReference type="Proteomes" id="UP000249577"/>
    </source>
</evidence>
<dbReference type="EMBL" id="QFPN01000002">
    <property type="protein sequence ID" value="PZQ17860.1"/>
    <property type="molecule type" value="Genomic_DNA"/>
</dbReference>
<dbReference type="Proteomes" id="UP000249577">
    <property type="component" value="Unassembled WGS sequence"/>
</dbReference>
<proteinExistence type="predicted"/>
<evidence type="ECO:0000313" key="1">
    <source>
        <dbReference type="EMBL" id="PZQ17860.1"/>
    </source>
</evidence>
<accession>A0A2W5MW23</accession>
<reference evidence="1 2" key="1">
    <citation type="submission" date="2017-08" db="EMBL/GenBank/DDBJ databases">
        <title>Infants hospitalized years apart are colonized by the same room-sourced microbial strains.</title>
        <authorList>
            <person name="Brooks B."/>
            <person name="Olm M.R."/>
            <person name="Firek B.A."/>
            <person name="Baker R."/>
            <person name="Thomas B.C."/>
            <person name="Morowitz M.J."/>
            <person name="Banfield J.F."/>
        </authorList>
    </citation>
    <scope>NUCLEOTIDE SEQUENCE [LARGE SCALE GENOMIC DNA]</scope>
    <source>
        <strain evidence="1">S2_005_003_R2_43</strain>
    </source>
</reference>
<protein>
    <submittedName>
        <fullName evidence="1">Uncharacterized protein</fullName>
    </submittedName>
</protein>
<comment type="caution">
    <text evidence="1">The sequence shown here is derived from an EMBL/GenBank/DDBJ whole genome shotgun (WGS) entry which is preliminary data.</text>
</comment>
<dbReference type="AlphaFoldDB" id="A0A2W5MW23"/>
<sequence>MSVSIQCPIGPFDYGAPVQWTDADGRCLRGDIVAFLLRRADGAYAAVVERGDGGDVTVPLSKLRLRLE</sequence>
<gene>
    <name evidence="1" type="ORF">DI565_03780</name>
</gene>